<feature type="domain" description="HTH lysR-type" evidence="5">
    <location>
        <begin position="1"/>
        <end position="58"/>
    </location>
</feature>
<accession>A0ABS7VJH1</accession>
<evidence type="ECO:0000259" key="5">
    <source>
        <dbReference type="PROSITE" id="PS50931"/>
    </source>
</evidence>
<dbReference type="RefSeq" id="WP_224311789.1">
    <property type="nucleotide sequence ID" value="NZ_JAIRBM010000003.1"/>
</dbReference>
<evidence type="ECO:0000256" key="1">
    <source>
        <dbReference type="ARBA" id="ARBA00009437"/>
    </source>
</evidence>
<protein>
    <submittedName>
        <fullName evidence="6">LysR family transcriptional regulator</fullName>
    </submittedName>
</protein>
<dbReference type="EMBL" id="JAIRBM010000003">
    <property type="protein sequence ID" value="MBZ6075666.1"/>
    <property type="molecule type" value="Genomic_DNA"/>
</dbReference>
<dbReference type="Gene3D" id="1.10.10.10">
    <property type="entry name" value="Winged helix-like DNA-binding domain superfamily/Winged helix DNA-binding domain"/>
    <property type="match status" value="1"/>
</dbReference>
<evidence type="ECO:0000256" key="4">
    <source>
        <dbReference type="ARBA" id="ARBA00023163"/>
    </source>
</evidence>
<dbReference type="InterPro" id="IPR036390">
    <property type="entry name" value="WH_DNA-bd_sf"/>
</dbReference>
<dbReference type="Pfam" id="PF03466">
    <property type="entry name" value="LysR_substrate"/>
    <property type="match status" value="1"/>
</dbReference>
<proteinExistence type="inferred from homology"/>
<gene>
    <name evidence="6" type="ORF">K9B37_05115</name>
</gene>
<dbReference type="InterPro" id="IPR000847">
    <property type="entry name" value="LysR_HTH_N"/>
</dbReference>
<evidence type="ECO:0000313" key="6">
    <source>
        <dbReference type="EMBL" id="MBZ6075666.1"/>
    </source>
</evidence>
<dbReference type="Gene3D" id="3.40.190.290">
    <property type="match status" value="1"/>
</dbReference>
<keyword evidence="4" id="KW-0804">Transcription</keyword>
<dbReference type="InterPro" id="IPR036388">
    <property type="entry name" value="WH-like_DNA-bd_sf"/>
</dbReference>
<evidence type="ECO:0000256" key="3">
    <source>
        <dbReference type="ARBA" id="ARBA00023125"/>
    </source>
</evidence>
<name>A0ABS7VJH1_9HYPH</name>
<dbReference type="PANTHER" id="PTHR30126">
    <property type="entry name" value="HTH-TYPE TRANSCRIPTIONAL REGULATOR"/>
    <property type="match status" value="1"/>
</dbReference>
<dbReference type="Proteomes" id="UP000704176">
    <property type="component" value="Unassembled WGS sequence"/>
</dbReference>
<dbReference type="PANTHER" id="PTHR30126:SF39">
    <property type="entry name" value="HTH-TYPE TRANSCRIPTIONAL REGULATOR CYSL"/>
    <property type="match status" value="1"/>
</dbReference>
<comment type="caution">
    <text evidence="6">The sequence shown here is derived from an EMBL/GenBank/DDBJ whole genome shotgun (WGS) entry which is preliminary data.</text>
</comment>
<sequence>MNLHLLRLFDAVARHQSFSRAAEALHVSQPAVSKGVRELEAQLGSPLLERGPGGVRPTEAGLLLLSHARTVFSAEQAAEEALDALRGLRRGTLRIGASTTIATHFLPPLLGAFHRANPEVDLRLTSANTVTIAGLLTQRELDVAMVEGPLDSGEIIVQPWREDELVFIAAATHPLASRAAPLPLDALADETIVLREPGSGTRDIAQSALARAGFIPRRIFEVSGNEVIARIVASGLGIGIVSSVVVADQVALGRLKQLSISGVILRRSLTRLILPNRQPSPATLAFDRLLDRASIAP</sequence>
<keyword evidence="2" id="KW-0805">Transcription regulation</keyword>
<dbReference type="SUPFAM" id="SSF53850">
    <property type="entry name" value="Periplasmic binding protein-like II"/>
    <property type="match status" value="1"/>
</dbReference>
<dbReference type="InterPro" id="IPR005119">
    <property type="entry name" value="LysR_subst-bd"/>
</dbReference>
<dbReference type="Pfam" id="PF00126">
    <property type="entry name" value="HTH_1"/>
    <property type="match status" value="1"/>
</dbReference>
<evidence type="ECO:0000313" key="7">
    <source>
        <dbReference type="Proteomes" id="UP000704176"/>
    </source>
</evidence>
<keyword evidence="3" id="KW-0238">DNA-binding</keyword>
<dbReference type="PROSITE" id="PS50931">
    <property type="entry name" value="HTH_LYSR"/>
    <property type="match status" value="1"/>
</dbReference>
<dbReference type="PRINTS" id="PR00039">
    <property type="entry name" value="HTHLYSR"/>
</dbReference>
<organism evidence="6 7">
    <name type="scientific">Microvirga puerhi</name>
    <dbReference type="NCBI Taxonomy" id="2876078"/>
    <lineage>
        <taxon>Bacteria</taxon>
        <taxon>Pseudomonadati</taxon>
        <taxon>Pseudomonadota</taxon>
        <taxon>Alphaproteobacteria</taxon>
        <taxon>Hyphomicrobiales</taxon>
        <taxon>Methylobacteriaceae</taxon>
        <taxon>Microvirga</taxon>
    </lineage>
</organism>
<keyword evidence="7" id="KW-1185">Reference proteome</keyword>
<reference evidence="6 7" key="1">
    <citation type="submission" date="2021-09" db="EMBL/GenBank/DDBJ databases">
        <title>The complete genome sequence of a new microorganism.</title>
        <authorList>
            <person name="Zi Z."/>
        </authorList>
    </citation>
    <scope>NUCLEOTIDE SEQUENCE [LARGE SCALE GENOMIC DNA]</scope>
    <source>
        <strain evidence="6 7">WGZ8</strain>
    </source>
</reference>
<dbReference type="SUPFAM" id="SSF46785">
    <property type="entry name" value="Winged helix' DNA-binding domain"/>
    <property type="match status" value="1"/>
</dbReference>
<comment type="similarity">
    <text evidence="1">Belongs to the LysR transcriptional regulatory family.</text>
</comment>
<evidence type="ECO:0000256" key="2">
    <source>
        <dbReference type="ARBA" id="ARBA00023015"/>
    </source>
</evidence>